<keyword evidence="5" id="KW-0963">Cytoplasm</keyword>
<gene>
    <name evidence="5" type="primary">ahcY</name>
    <name evidence="11" type="ORF">A3A79_00950</name>
</gene>
<dbReference type="NCBIfam" id="TIGR00936">
    <property type="entry name" value="ahcY"/>
    <property type="match status" value="1"/>
</dbReference>
<dbReference type="PIRSF" id="PIRSF001109">
    <property type="entry name" value="Ad_hcy_hydrolase"/>
    <property type="match status" value="1"/>
</dbReference>
<feature type="binding site" evidence="5">
    <location>
        <begin position="214"/>
        <end position="219"/>
    </location>
    <ligand>
        <name>NAD(+)</name>
        <dbReference type="ChEBI" id="CHEBI:57540"/>
    </ligand>
</feature>
<feature type="binding site" evidence="5 7">
    <location>
        <position position="339"/>
    </location>
    <ligand>
        <name>NAD(+)</name>
        <dbReference type="ChEBI" id="CHEBI:57540"/>
    </ligand>
</feature>
<dbReference type="InterPro" id="IPR036291">
    <property type="entry name" value="NAD(P)-bd_dom_sf"/>
</dbReference>
<feature type="binding site" evidence="5 6">
    <location>
        <position position="180"/>
    </location>
    <ligand>
        <name>substrate</name>
    </ligand>
</feature>
<feature type="binding site" evidence="7">
    <location>
        <position position="346"/>
    </location>
    <ligand>
        <name>NAD(+)</name>
        <dbReference type="ChEBI" id="CHEBI:57540"/>
    </ligand>
</feature>
<organism evidence="11 12">
    <name type="scientific">Candidatus Gottesmanbacteria bacterium RIFCSPLOWO2_01_FULL_43_11b</name>
    <dbReference type="NCBI Taxonomy" id="1798392"/>
    <lineage>
        <taxon>Bacteria</taxon>
        <taxon>Candidatus Gottesmaniibacteriota</taxon>
    </lineage>
</organism>
<dbReference type="Gene3D" id="3.40.50.1480">
    <property type="entry name" value="Adenosylhomocysteinase-like"/>
    <property type="match status" value="1"/>
</dbReference>
<evidence type="ECO:0000256" key="5">
    <source>
        <dbReference type="HAMAP-Rule" id="MF_00563"/>
    </source>
</evidence>
<dbReference type="SUPFAM" id="SSF51735">
    <property type="entry name" value="NAD(P)-binding Rossmann-fold domains"/>
    <property type="match status" value="1"/>
</dbReference>
<dbReference type="GO" id="GO:0071269">
    <property type="term" value="P:L-homocysteine biosynthetic process"/>
    <property type="evidence" value="ECO:0007669"/>
    <property type="project" value="UniProtKB-UniRule"/>
</dbReference>
<dbReference type="Proteomes" id="UP000178759">
    <property type="component" value="Unassembled WGS sequence"/>
</dbReference>
<dbReference type="SMART" id="SM00997">
    <property type="entry name" value="AdoHcyase_NAD"/>
    <property type="match status" value="1"/>
</dbReference>
<evidence type="ECO:0000256" key="4">
    <source>
        <dbReference type="ARBA" id="ARBA00023027"/>
    </source>
</evidence>
<feature type="binding site" evidence="5 6">
    <location>
        <position position="150"/>
    </location>
    <ligand>
        <name>substrate</name>
    </ligand>
</feature>
<dbReference type="STRING" id="1798392.A3A79_00950"/>
<evidence type="ECO:0000256" key="8">
    <source>
        <dbReference type="RuleBase" id="RU000548"/>
    </source>
</evidence>
<dbReference type="GO" id="GO:0005829">
    <property type="term" value="C:cytosol"/>
    <property type="evidence" value="ECO:0007669"/>
    <property type="project" value="TreeGrafter"/>
</dbReference>
<accession>A0A1F6AG84</accession>
<dbReference type="UniPathway" id="UPA00314">
    <property type="reaction ID" value="UER00076"/>
</dbReference>
<dbReference type="EC" id="3.13.2.1" evidence="5"/>
<comment type="function">
    <text evidence="5">May play a key role in the regulation of the intracellular concentration of adenosylhomocysteine.</text>
</comment>
<evidence type="ECO:0000256" key="7">
    <source>
        <dbReference type="PIRSR" id="PIRSR001109-2"/>
    </source>
</evidence>
<comment type="subcellular location">
    <subcellularLocation>
        <location evidence="5">Cytoplasm</location>
    </subcellularLocation>
</comment>
<comment type="pathway">
    <text evidence="5 8">Amino-acid biosynthesis; L-homocysteine biosynthesis; L-homocysteine from S-adenosyl-L-homocysteine: step 1/1.</text>
</comment>
<feature type="binding site" evidence="5">
    <location>
        <position position="185"/>
    </location>
    <ligand>
        <name>NAD(+)</name>
        <dbReference type="ChEBI" id="CHEBI:57540"/>
    </ligand>
</feature>
<evidence type="ECO:0000259" key="10">
    <source>
        <dbReference type="SMART" id="SM00997"/>
    </source>
</evidence>
<feature type="binding site" evidence="7">
    <location>
        <begin position="216"/>
        <end position="221"/>
    </location>
    <ligand>
        <name>NAD(+)</name>
        <dbReference type="ChEBI" id="CHEBI:57540"/>
    </ligand>
</feature>
<dbReference type="Pfam" id="PF00670">
    <property type="entry name" value="AdoHcyase_NAD"/>
    <property type="match status" value="1"/>
</dbReference>
<comment type="cofactor">
    <cofactor evidence="5 7 8">
        <name>NAD(+)</name>
        <dbReference type="ChEBI" id="CHEBI:57540"/>
    </cofactor>
    <text evidence="5 7 8">Binds 1 NAD(+) per subunit.</text>
</comment>
<comment type="caution">
    <text evidence="11">The sequence shown here is derived from an EMBL/GenBank/DDBJ whole genome shotgun (WGS) entry which is preliminary data.</text>
</comment>
<comment type="caution">
    <text evidence="5">Lacks conserved residue(s) required for the propagation of feature annotation.</text>
</comment>
<dbReference type="NCBIfam" id="NF004005">
    <property type="entry name" value="PRK05476.2-3"/>
    <property type="match status" value="1"/>
</dbReference>
<dbReference type="PANTHER" id="PTHR23420">
    <property type="entry name" value="ADENOSYLHOMOCYSTEINASE"/>
    <property type="match status" value="1"/>
</dbReference>
<dbReference type="GO" id="GO:0006730">
    <property type="term" value="P:one-carbon metabolic process"/>
    <property type="evidence" value="ECO:0007669"/>
    <property type="project" value="UniProtKB-UniRule"/>
</dbReference>
<evidence type="ECO:0000256" key="9">
    <source>
        <dbReference type="RuleBase" id="RU004166"/>
    </source>
</evidence>
<dbReference type="PROSITE" id="PS00739">
    <property type="entry name" value="ADOHCYASE_2"/>
    <property type="match status" value="1"/>
</dbReference>
<feature type="binding site" evidence="5 6">
    <location>
        <position position="184"/>
    </location>
    <ligand>
        <name>substrate</name>
    </ligand>
</feature>
<evidence type="ECO:0000256" key="1">
    <source>
        <dbReference type="ARBA" id="ARBA00007122"/>
    </source>
</evidence>
<dbReference type="GO" id="GO:0004013">
    <property type="term" value="F:adenosylhomocysteinase activity"/>
    <property type="evidence" value="ECO:0007669"/>
    <property type="project" value="UniProtKB-UniRule"/>
</dbReference>
<name>A0A1F6AG84_9BACT</name>
<feature type="binding site" evidence="5 6">
    <location>
        <position position="125"/>
    </location>
    <ligand>
        <name>substrate</name>
    </ligand>
</feature>
<dbReference type="FunFam" id="3.40.50.720:FF:000004">
    <property type="entry name" value="Adenosylhomocysteinase"/>
    <property type="match status" value="1"/>
</dbReference>
<feature type="binding site" evidence="5 7">
    <location>
        <begin position="151"/>
        <end position="153"/>
    </location>
    <ligand>
        <name>NAD(+)</name>
        <dbReference type="ChEBI" id="CHEBI:57540"/>
    </ligand>
</feature>
<protein>
    <recommendedName>
        <fullName evidence="5">Adenosylhomocysteinase</fullName>
        <ecNumber evidence="5">3.13.2.1</ecNumber>
    </recommendedName>
    <alternativeName>
        <fullName evidence="5">S-adenosyl-L-homocysteine hydrolase</fullName>
        <shortName evidence="5">AdoHcyase</shortName>
    </alternativeName>
</protein>
<reference evidence="11 12" key="1">
    <citation type="journal article" date="2016" name="Nat. Commun.">
        <title>Thousands of microbial genomes shed light on interconnected biogeochemical processes in an aquifer system.</title>
        <authorList>
            <person name="Anantharaman K."/>
            <person name="Brown C.T."/>
            <person name="Hug L.A."/>
            <person name="Sharon I."/>
            <person name="Castelle C.J."/>
            <person name="Probst A.J."/>
            <person name="Thomas B.C."/>
            <person name="Singh A."/>
            <person name="Wilkins M.J."/>
            <person name="Karaoz U."/>
            <person name="Brodie E.L."/>
            <person name="Williams K.H."/>
            <person name="Hubbard S.S."/>
            <person name="Banfield J.F."/>
        </authorList>
    </citation>
    <scope>NUCLEOTIDE SEQUENCE [LARGE SCALE GENOMIC DNA]</scope>
</reference>
<dbReference type="EMBL" id="MFJV01000001">
    <property type="protein sequence ID" value="OGG23759.1"/>
    <property type="molecule type" value="Genomic_DNA"/>
</dbReference>
<comment type="similarity">
    <text evidence="1 5 9">Belongs to the adenosylhomocysteinase family.</text>
</comment>
<keyword evidence="4 5" id="KW-0520">NAD</keyword>
<feature type="domain" description="S-adenosyl-L-homocysteine hydrolase NAD binding" evidence="10">
    <location>
        <begin position="185"/>
        <end position="345"/>
    </location>
</feature>
<evidence type="ECO:0000313" key="11">
    <source>
        <dbReference type="EMBL" id="OGG23759.1"/>
    </source>
</evidence>
<dbReference type="GO" id="GO:0033353">
    <property type="term" value="P:S-adenosylmethionine cycle"/>
    <property type="evidence" value="ECO:0007669"/>
    <property type="project" value="TreeGrafter"/>
</dbReference>
<dbReference type="InterPro" id="IPR020082">
    <property type="entry name" value="S-Ado-L-homoCys_hydrolase_CS"/>
</dbReference>
<dbReference type="SUPFAM" id="SSF52283">
    <property type="entry name" value="Formate/glycerate dehydrogenase catalytic domain-like"/>
    <property type="match status" value="1"/>
</dbReference>
<feature type="binding site" evidence="5 6">
    <location>
        <position position="53"/>
    </location>
    <ligand>
        <name>substrate</name>
    </ligand>
</feature>
<evidence type="ECO:0000256" key="3">
    <source>
        <dbReference type="ARBA" id="ARBA00022801"/>
    </source>
</evidence>
<keyword evidence="3 5" id="KW-0378">Hydrolase</keyword>
<evidence type="ECO:0000313" key="12">
    <source>
        <dbReference type="Proteomes" id="UP000178759"/>
    </source>
</evidence>
<evidence type="ECO:0000256" key="2">
    <source>
        <dbReference type="ARBA" id="ARBA00022563"/>
    </source>
</evidence>
<dbReference type="InterPro" id="IPR015878">
    <property type="entry name" value="Ado_hCys_hydrolase_NAD-bd"/>
</dbReference>
<dbReference type="SMART" id="SM00996">
    <property type="entry name" value="AdoHcyase"/>
    <property type="match status" value="1"/>
</dbReference>
<dbReference type="PANTHER" id="PTHR23420:SF0">
    <property type="entry name" value="ADENOSYLHOMOCYSTEINASE"/>
    <property type="match status" value="1"/>
</dbReference>
<dbReference type="HAMAP" id="MF_00563">
    <property type="entry name" value="AdoHcyase"/>
    <property type="match status" value="1"/>
</dbReference>
<dbReference type="Gene3D" id="3.40.50.720">
    <property type="entry name" value="NAD(P)-binding Rossmann-like Domain"/>
    <property type="match status" value="1"/>
</dbReference>
<dbReference type="InterPro" id="IPR042172">
    <property type="entry name" value="Adenosylhomocyst_ase-like_sf"/>
</dbReference>
<dbReference type="Pfam" id="PF05221">
    <property type="entry name" value="AdoHcyase"/>
    <property type="match status" value="2"/>
</dbReference>
<dbReference type="AlphaFoldDB" id="A0A1F6AG84"/>
<dbReference type="CDD" id="cd00401">
    <property type="entry name" value="SAHH"/>
    <property type="match status" value="1"/>
</dbReference>
<dbReference type="InterPro" id="IPR000043">
    <property type="entry name" value="Adenosylhomocysteinase-like"/>
</dbReference>
<evidence type="ECO:0000256" key="6">
    <source>
        <dbReference type="PIRSR" id="PIRSR001109-1"/>
    </source>
</evidence>
<feature type="binding site" evidence="5 7">
    <location>
        <begin position="293"/>
        <end position="295"/>
    </location>
    <ligand>
        <name>NAD(+)</name>
        <dbReference type="ChEBI" id="CHEBI:57540"/>
    </ligand>
</feature>
<proteinExistence type="inferred from homology"/>
<comment type="catalytic activity">
    <reaction evidence="5 8">
        <text>S-adenosyl-L-homocysteine + H2O = L-homocysteine + adenosine</text>
        <dbReference type="Rhea" id="RHEA:21708"/>
        <dbReference type="ChEBI" id="CHEBI:15377"/>
        <dbReference type="ChEBI" id="CHEBI:16335"/>
        <dbReference type="ChEBI" id="CHEBI:57856"/>
        <dbReference type="ChEBI" id="CHEBI:58199"/>
        <dbReference type="EC" id="3.13.2.1"/>
    </reaction>
</comment>
<sequence>MKHDVKDLSLAAQGKLKIEWAGRSMGVLKLLGKRFAKEKPLRGITIGACLHVTAETANLMLVLKAGGANLALCAGNPLSTQEDVAASLVKDYDISTFAIKGEDTKTYYKHLNAVLDTHPQITMDDGADLVSLLHTERKKQIPELIGSNEETTTGIIRLRAMEKDKALKIPVFAVNDSDTKHMFDNRYGTGQSTLDGIMRATNMLLAGKKFVVCGYGWCGRGLASRARGMGAHVIVIEVDPIKALEAVMDGFSVMRMRDAIKIGDIFVTVTGDKNVIALSHMLNMKDGAILANSGHFDVEIAISDLSKKAKAKRKVRPYVDEYILEGKRIYILGEGRLINLAAAEGHPADVMDMSFANQALAAEFFVKNKDNVKVKVYSISKKMDSEIARLKLAAMGITIDRLTREQKKYLTSWQEGT</sequence>
<feature type="binding site" evidence="5 7">
    <location>
        <position position="237"/>
    </location>
    <ligand>
        <name>NAD(+)</name>
        <dbReference type="ChEBI" id="CHEBI:57540"/>
    </ligand>
</feature>
<keyword evidence="2 5" id="KW-0554">One-carbon metabolism</keyword>